<dbReference type="AlphaFoldDB" id="A0AAN9HSN4"/>
<dbReference type="Proteomes" id="UP001372338">
    <property type="component" value="Unassembled WGS sequence"/>
</dbReference>
<dbReference type="EMBL" id="JAYWIO010000007">
    <property type="protein sequence ID" value="KAK7250432.1"/>
    <property type="molecule type" value="Genomic_DNA"/>
</dbReference>
<evidence type="ECO:0000313" key="1">
    <source>
        <dbReference type="EMBL" id="KAK7250432.1"/>
    </source>
</evidence>
<sequence>MSHRKAYSQGSIPFSWEDKPGVCKAPNNNGCPLNIGGSLQAEAIDQKSPNSTLYPSHLDKKIPLPPCPLSQPLPPFRSTSGKGFKWEQDPFLLAYKECGKNCEKNDRTMSSNNKKSAGSNFSSARRRGKYYMFSCRNSSDVRDDSYLKLSRLPRLPDHRNPSLTLQDEHKPGFNYESSWL</sequence>
<evidence type="ECO:0000313" key="2">
    <source>
        <dbReference type="Proteomes" id="UP001372338"/>
    </source>
</evidence>
<dbReference type="PANTHER" id="PTHR33696:SF20">
    <property type="entry name" value="DUF688 FAMILY PROTEIN"/>
    <property type="match status" value="1"/>
</dbReference>
<accession>A0AAN9HSN4</accession>
<protein>
    <submittedName>
        <fullName evidence="1">Uncharacterized protein</fullName>
    </submittedName>
</protein>
<dbReference type="PANTHER" id="PTHR33696">
    <property type="entry name" value="T22J18.15-RELATED"/>
    <property type="match status" value="1"/>
</dbReference>
<name>A0AAN9HSN4_CROPI</name>
<proteinExistence type="predicted"/>
<gene>
    <name evidence="1" type="ORF">RIF29_32869</name>
</gene>
<reference evidence="1 2" key="1">
    <citation type="submission" date="2024-01" db="EMBL/GenBank/DDBJ databases">
        <title>The genomes of 5 underutilized Papilionoideae crops provide insights into root nodulation and disease resistanc.</title>
        <authorList>
            <person name="Yuan L."/>
        </authorList>
    </citation>
    <scope>NUCLEOTIDE SEQUENCE [LARGE SCALE GENOMIC DNA]</scope>
    <source>
        <strain evidence="1">ZHUSHIDOU_FW_LH</strain>
        <tissue evidence="1">Leaf</tissue>
    </source>
</reference>
<organism evidence="1 2">
    <name type="scientific">Crotalaria pallida</name>
    <name type="common">Smooth rattlebox</name>
    <name type="synonym">Crotalaria striata</name>
    <dbReference type="NCBI Taxonomy" id="3830"/>
    <lineage>
        <taxon>Eukaryota</taxon>
        <taxon>Viridiplantae</taxon>
        <taxon>Streptophyta</taxon>
        <taxon>Embryophyta</taxon>
        <taxon>Tracheophyta</taxon>
        <taxon>Spermatophyta</taxon>
        <taxon>Magnoliopsida</taxon>
        <taxon>eudicotyledons</taxon>
        <taxon>Gunneridae</taxon>
        <taxon>Pentapetalae</taxon>
        <taxon>rosids</taxon>
        <taxon>fabids</taxon>
        <taxon>Fabales</taxon>
        <taxon>Fabaceae</taxon>
        <taxon>Papilionoideae</taxon>
        <taxon>50 kb inversion clade</taxon>
        <taxon>genistoids sensu lato</taxon>
        <taxon>core genistoids</taxon>
        <taxon>Crotalarieae</taxon>
        <taxon>Crotalaria</taxon>
    </lineage>
</organism>
<comment type="caution">
    <text evidence="1">The sequence shown here is derived from an EMBL/GenBank/DDBJ whole genome shotgun (WGS) entry which is preliminary data.</text>
</comment>
<keyword evidence="2" id="KW-1185">Reference proteome</keyword>